<feature type="region of interest" description="Disordered" evidence="1">
    <location>
        <begin position="1"/>
        <end position="48"/>
    </location>
</feature>
<gene>
    <name evidence="2" type="ORF">KIW84_051253</name>
</gene>
<dbReference type="Proteomes" id="UP001058974">
    <property type="component" value="Chromosome 5"/>
</dbReference>
<evidence type="ECO:0000256" key="1">
    <source>
        <dbReference type="SAM" id="MobiDB-lite"/>
    </source>
</evidence>
<dbReference type="PANTHER" id="PTHR11439:SF517">
    <property type="entry name" value="CYSTEINE-RICH RLK (RECEPTOR-LIKE PROTEIN KINASE) 8"/>
    <property type="match status" value="1"/>
</dbReference>
<reference evidence="2 3" key="1">
    <citation type="journal article" date="2022" name="Nat. Genet.">
        <title>Improved pea reference genome and pan-genome highlight genomic features and evolutionary characteristics.</title>
        <authorList>
            <person name="Yang T."/>
            <person name="Liu R."/>
            <person name="Luo Y."/>
            <person name="Hu S."/>
            <person name="Wang D."/>
            <person name="Wang C."/>
            <person name="Pandey M.K."/>
            <person name="Ge S."/>
            <person name="Xu Q."/>
            <person name="Li N."/>
            <person name="Li G."/>
            <person name="Huang Y."/>
            <person name="Saxena R.K."/>
            <person name="Ji Y."/>
            <person name="Li M."/>
            <person name="Yan X."/>
            <person name="He Y."/>
            <person name="Liu Y."/>
            <person name="Wang X."/>
            <person name="Xiang C."/>
            <person name="Varshney R.K."/>
            <person name="Ding H."/>
            <person name="Gao S."/>
            <person name="Zong X."/>
        </authorList>
    </citation>
    <scope>NUCLEOTIDE SEQUENCE [LARGE SCALE GENOMIC DNA]</scope>
    <source>
        <strain evidence="2 3">cv. Zhongwan 6</strain>
    </source>
</reference>
<keyword evidence="3" id="KW-1185">Reference proteome</keyword>
<organism evidence="2 3">
    <name type="scientific">Pisum sativum</name>
    <name type="common">Garden pea</name>
    <name type="synonym">Lathyrus oleraceus</name>
    <dbReference type="NCBI Taxonomy" id="3888"/>
    <lineage>
        <taxon>Eukaryota</taxon>
        <taxon>Viridiplantae</taxon>
        <taxon>Streptophyta</taxon>
        <taxon>Embryophyta</taxon>
        <taxon>Tracheophyta</taxon>
        <taxon>Spermatophyta</taxon>
        <taxon>Magnoliopsida</taxon>
        <taxon>eudicotyledons</taxon>
        <taxon>Gunneridae</taxon>
        <taxon>Pentapetalae</taxon>
        <taxon>rosids</taxon>
        <taxon>fabids</taxon>
        <taxon>Fabales</taxon>
        <taxon>Fabaceae</taxon>
        <taxon>Papilionoideae</taxon>
        <taxon>50 kb inversion clade</taxon>
        <taxon>NPAAA clade</taxon>
        <taxon>Hologalegina</taxon>
        <taxon>IRL clade</taxon>
        <taxon>Fabeae</taxon>
        <taxon>Lathyrus</taxon>
    </lineage>
</organism>
<evidence type="ECO:0000313" key="3">
    <source>
        <dbReference type="Proteomes" id="UP001058974"/>
    </source>
</evidence>
<dbReference type="PANTHER" id="PTHR11439">
    <property type="entry name" value="GAG-POL-RELATED RETROTRANSPOSON"/>
    <property type="match status" value="1"/>
</dbReference>
<dbReference type="AlphaFoldDB" id="A0A9D4WLP3"/>
<evidence type="ECO:0008006" key="4">
    <source>
        <dbReference type="Google" id="ProtNLM"/>
    </source>
</evidence>
<evidence type="ECO:0000313" key="2">
    <source>
        <dbReference type="EMBL" id="KAI5404037.1"/>
    </source>
</evidence>
<name>A0A9D4WLP3_PEA</name>
<accession>A0A9D4WLP3</accession>
<feature type="compositionally biased region" description="Acidic residues" evidence="1">
    <location>
        <begin position="1"/>
        <end position="22"/>
    </location>
</feature>
<dbReference type="Gramene" id="Psat05G0125300-T1">
    <property type="protein sequence ID" value="KAI5404037.1"/>
    <property type="gene ID" value="KIW84_051253"/>
</dbReference>
<dbReference type="CDD" id="cd09272">
    <property type="entry name" value="RNase_HI_RT_Ty1"/>
    <property type="match status" value="1"/>
</dbReference>
<sequence length="298" mass="33421">MEWEDGNGEEVEDSDDGSEEENVASPVRDESSDGNEEDETAHSMTPRVRRAPTYLNNFVSGGRLSDEGEEVVQFDGGIFIIQSKYVMEVLRRVGMEHSNSVENPMVPGFKISKDENGIEMDGSFFKQLIRSIMYLTATRPNIMYAVSLLSRYMSRPTEVHHSEAKRILCYLQGTTTFGILYRRGGSHELIGFTDSDYSGSVEDRRSTSGYVFMLSGAAVTWSSQKHPIATLSTTEAKIIEAAGSSCQAIWMQWVLKKIGYMGSDSNVTFCDSSSTIKLARNLVMHDRSKHFDVRYHLL</sequence>
<comment type="caution">
    <text evidence="2">The sequence shown here is derived from an EMBL/GenBank/DDBJ whole genome shotgun (WGS) entry which is preliminary data.</text>
</comment>
<dbReference type="EMBL" id="JAMSHJ010000005">
    <property type="protein sequence ID" value="KAI5404037.1"/>
    <property type="molecule type" value="Genomic_DNA"/>
</dbReference>
<proteinExistence type="predicted"/>
<protein>
    <recommendedName>
        <fullName evidence="4">Reverse transcriptase Ty1/copia-type domain-containing protein</fullName>
    </recommendedName>
</protein>